<accession>A0A1M5BE74</accession>
<evidence type="ECO:0000256" key="1">
    <source>
        <dbReference type="ARBA" id="ARBA00004370"/>
    </source>
</evidence>
<dbReference type="RefSeq" id="WP_084080046.1">
    <property type="nucleotide sequence ID" value="NZ_FQUU01000010.1"/>
</dbReference>
<feature type="domain" description="Bacterial surface antigen (D15)" evidence="6">
    <location>
        <begin position="435"/>
        <end position="781"/>
    </location>
</feature>
<evidence type="ECO:0000313" key="8">
    <source>
        <dbReference type="Proteomes" id="UP000184048"/>
    </source>
</evidence>
<dbReference type="STRING" id="1121884.SAMN02745131_02540"/>
<dbReference type="InterPro" id="IPR039910">
    <property type="entry name" value="D15-like"/>
</dbReference>
<dbReference type="PANTHER" id="PTHR12815">
    <property type="entry name" value="SORTING AND ASSEMBLY MACHINERY SAMM50 PROTEIN FAMILY MEMBER"/>
    <property type="match status" value="1"/>
</dbReference>
<keyword evidence="8" id="KW-1185">Reference proteome</keyword>
<dbReference type="EMBL" id="FQUU01000010">
    <property type="protein sequence ID" value="SHF40720.1"/>
    <property type="molecule type" value="Genomic_DNA"/>
</dbReference>
<dbReference type="OrthoDB" id="9814535at2"/>
<dbReference type="InterPro" id="IPR000184">
    <property type="entry name" value="Bac_surfAg_D15"/>
</dbReference>
<reference evidence="7 8" key="1">
    <citation type="submission" date="2016-11" db="EMBL/GenBank/DDBJ databases">
        <authorList>
            <person name="Jaros S."/>
            <person name="Januszkiewicz K."/>
            <person name="Wedrychowicz H."/>
        </authorList>
    </citation>
    <scope>NUCLEOTIDE SEQUENCE [LARGE SCALE GENOMIC DNA]</scope>
    <source>
        <strain evidence="7 8">DSM 18119</strain>
    </source>
</reference>
<evidence type="ECO:0000256" key="3">
    <source>
        <dbReference type="ARBA" id="ARBA00022729"/>
    </source>
</evidence>
<keyword evidence="4" id="KW-0472">Membrane</keyword>
<dbReference type="Gene3D" id="2.40.160.50">
    <property type="entry name" value="membrane protein fhac: a member of the omp85/tpsb transporter family"/>
    <property type="match status" value="1"/>
</dbReference>
<dbReference type="AlphaFoldDB" id="A0A1M5BE74"/>
<dbReference type="GO" id="GO:0019867">
    <property type="term" value="C:outer membrane"/>
    <property type="evidence" value="ECO:0007669"/>
    <property type="project" value="InterPro"/>
</dbReference>
<dbReference type="Proteomes" id="UP000184048">
    <property type="component" value="Unassembled WGS sequence"/>
</dbReference>
<keyword evidence="3" id="KW-0732">Signal</keyword>
<organism evidence="7 8">
    <name type="scientific">Flavisolibacter ginsengisoli DSM 18119</name>
    <dbReference type="NCBI Taxonomy" id="1121884"/>
    <lineage>
        <taxon>Bacteria</taxon>
        <taxon>Pseudomonadati</taxon>
        <taxon>Bacteroidota</taxon>
        <taxon>Chitinophagia</taxon>
        <taxon>Chitinophagales</taxon>
        <taxon>Chitinophagaceae</taxon>
        <taxon>Flavisolibacter</taxon>
    </lineage>
</organism>
<evidence type="ECO:0000256" key="5">
    <source>
        <dbReference type="ARBA" id="ARBA00023237"/>
    </source>
</evidence>
<dbReference type="Pfam" id="PF01103">
    <property type="entry name" value="Omp85"/>
    <property type="match status" value="1"/>
</dbReference>
<evidence type="ECO:0000256" key="2">
    <source>
        <dbReference type="ARBA" id="ARBA00022692"/>
    </source>
</evidence>
<evidence type="ECO:0000313" key="7">
    <source>
        <dbReference type="EMBL" id="SHF40720.1"/>
    </source>
</evidence>
<comment type="subcellular location">
    <subcellularLocation>
        <location evidence="1">Membrane</location>
    </subcellularLocation>
</comment>
<sequence length="786" mass="90256">MFVSAAKPYIRYYLFLAAALSVFFFSCTIKDYPVNTPFVYKTNINLQDNFSTTEKKVLTEGLDQQLHDSMRVRWVKKFLVAQVLKSPPVYDSSNAVKSIVFMKGFLTSLGYYRDSINYSTEIDTIGNQYRTTINFNVVSAKLFKLDSISYNLLIDTSDQSIIHSPARDTLQKLTNESMGQTFIKKGDPFSTPVLSQEINRLSDIYRDNGFLRYTSDEMLVLWDTVGLALLRPTLDPIEQAQQLEKLRQRRLNPTADVEFRLRTSPDSARFIRYFIGKVRVFPDLSADTALYYPTIENIGKYQFISYPALFKNRKLVDYIYLHQGDLYKQSNYLKTQNKFNALTAWRLVTITPYPRIGQDTVDFDIKLTPSRKYQFSANLEGSRNLTTFPEPGNLLGLGINFGLQNRNFARAANLAVTNLRYGIELNGKSATNQTTIQTQQYSLSNTIQFPRKVPHELPLFKGSNENVRTILGVNLSYTDRYKYYTVQSVNTSWGYEKTWGNKLLGIRFPNIEYYFLNRQAGLLQLIDSNKSYRYIFNKGLVLSTIANYNRAGGSKNVTNLLTVGGEISGFAASLIPSKFLDTNLYRFVKLDAEFRQTHRIRRSAFAWRIFGGLGYGIPTSSLDSLNLFLPFFRQYFVGGPNSMRAWGVRRLGPGSSIKSFTRFNNPDRFGDMRLEANAEYRFYLANISGVILNGAFFTDIGNVWFLRKNPDFPDGEFRLNKLWKDIAIGAGTGLRVDFGFLKLRFEYAYKVKNPTPDASNPAEQNKWFYNWQLLNGQFQLGIDYPF</sequence>
<keyword evidence="2" id="KW-0812">Transmembrane</keyword>
<evidence type="ECO:0000259" key="6">
    <source>
        <dbReference type="Pfam" id="PF01103"/>
    </source>
</evidence>
<dbReference type="PANTHER" id="PTHR12815:SF47">
    <property type="entry name" value="TRANSLOCATION AND ASSEMBLY MODULE SUBUNIT TAMA"/>
    <property type="match status" value="1"/>
</dbReference>
<proteinExistence type="predicted"/>
<protein>
    <submittedName>
        <fullName evidence="7">Surface antigen</fullName>
    </submittedName>
</protein>
<name>A0A1M5BE74_9BACT</name>
<dbReference type="PROSITE" id="PS51257">
    <property type="entry name" value="PROKAR_LIPOPROTEIN"/>
    <property type="match status" value="1"/>
</dbReference>
<evidence type="ECO:0000256" key="4">
    <source>
        <dbReference type="ARBA" id="ARBA00023136"/>
    </source>
</evidence>
<gene>
    <name evidence="7" type="ORF">SAMN02745131_02540</name>
</gene>
<keyword evidence="5" id="KW-0998">Cell outer membrane</keyword>